<name>A0A5J9V6C7_9POAL</name>
<evidence type="ECO:0000313" key="1">
    <source>
        <dbReference type="EMBL" id="TVU30840.1"/>
    </source>
</evidence>
<proteinExistence type="predicted"/>
<dbReference type="EMBL" id="RWGY01000011">
    <property type="protein sequence ID" value="TVU30840.1"/>
    <property type="molecule type" value="Genomic_DNA"/>
</dbReference>
<reference evidence="1 2" key="1">
    <citation type="journal article" date="2019" name="Sci. Rep.">
        <title>A high-quality genome of Eragrostis curvula grass provides insights into Poaceae evolution and supports new strategies to enhance forage quality.</title>
        <authorList>
            <person name="Carballo J."/>
            <person name="Santos B.A.C.M."/>
            <person name="Zappacosta D."/>
            <person name="Garbus I."/>
            <person name="Selva J.P."/>
            <person name="Gallo C.A."/>
            <person name="Diaz A."/>
            <person name="Albertini E."/>
            <person name="Caccamo M."/>
            <person name="Echenique V."/>
        </authorList>
    </citation>
    <scope>NUCLEOTIDE SEQUENCE [LARGE SCALE GENOMIC DNA]</scope>
    <source>
        <strain evidence="2">cv. Victoria</strain>
        <tissue evidence="1">Leaf</tissue>
    </source>
</reference>
<feature type="non-terminal residue" evidence="1">
    <location>
        <position position="1"/>
    </location>
</feature>
<dbReference type="Gramene" id="TVU30840">
    <property type="protein sequence ID" value="TVU30840"/>
    <property type="gene ID" value="EJB05_22484"/>
</dbReference>
<comment type="caution">
    <text evidence="1">The sequence shown here is derived from an EMBL/GenBank/DDBJ whole genome shotgun (WGS) entry which is preliminary data.</text>
</comment>
<accession>A0A5J9V6C7</accession>
<gene>
    <name evidence="1" type="ORF">EJB05_22484</name>
</gene>
<dbReference type="AlphaFoldDB" id="A0A5J9V6C7"/>
<evidence type="ECO:0000313" key="2">
    <source>
        <dbReference type="Proteomes" id="UP000324897"/>
    </source>
</evidence>
<organism evidence="1 2">
    <name type="scientific">Eragrostis curvula</name>
    <name type="common">weeping love grass</name>
    <dbReference type="NCBI Taxonomy" id="38414"/>
    <lineage>
        <taxon>Eukaryota</taxon>
        <taxon>Viridiplantae</taxon>
        <taxon>Streptophyta</taxon>
        <taxon>Embryophyta</taxon>
        <taxon>Tracheophyta</taxon>
        <taxon>Spermatophyta</taxon>
        <taxon>Magnoliopsida</taxon>
        <taxon>Liliopsida</taxon>
        <taxon>Poales</taxon>
        <taxon>Poaceae</taxon>
        <taxon>PACMAD clade</taxon>
        <taxon>Chloridoideae</taxon>
        <taxon>Eragrostideae</taxon>
        <taxon>Eragrostidinae</taxon>
        <taxon>Eragrostis</taxon>
    </lineage>
</organism>
<sequence>MAGVTMPVASSRIFHPAVAGVEPPGAMDSSDGLRGRDEDAANVRHMERLRLALVLGRARVLSVVSYATKKSKIKGAYGGMSMGNGGGSRILSHSCTVERLPFLEVKMEEHDKVGLLRKKEVKGVDYLKMEKNKLEIESLESKKLVAAQSIIRSRNPSYSFSFLSWLPDVRREANYRFD</sequence>
<dbReference type="Proteomes" id="UP000324897">
    <property type="component" value="Chromosome 1"/>
</dbReference>
<keyword evidence="2" id="KW-1185">Reference proteome</keyword>
<protein>
    <submittedName>
        <fullName evidence="1">Uncharacterized protein</fullName>
    </submittedName>
</protein>
<dbReference type="OrthoDB" id="1745357at2759"/>